<dbReference type="EMBL" id="BMLK01000020">
    <property type="protein sequence ID" value="GGN57627.1"/>
    <property type="molecule type" value="Genomic_DNA"/>
</dbReference>
<keyword evidence="3" id="KW-1185">Reference proteome</keyword>
<proteinExistence type="predicted"/>
<evidence type="ECO:0000256" key="1">
    <source>
        <dbReference type="SAM" id="MobiDB-lite"/>
    </source>
</evidence>
<accession>A0ABQ2JVU1</accession>
<dbReference type="SUPFAM" id="SSF46785">
    <property type="entry name" value="Winged helix' DNA-binding domain"/>
    <property type="match status" value="1"/>
</dbReference>
<evidence type="ECO:0000313" key="3">
    <source>
        <dbReference type="Proteomes" id="UP000605099"/>
    </source>
</evidence>
<dbReference type="InterPro" id="IPR036390">
    <property type="entry name" value="WH_DNA-bd_sf"/>
</dbReference>
<evidence type="ECO:0000313" key="2">
    <source>
        <dbReference type="EMBL" id="GGN57627.1"/>
    </source>
</evidence>
<gene>
    <name evidence="2" type="ORF">GCM10011349_36360</name>
</gene>
<evidence type="ECO:0008006" key="4">
    <source>
        <dbReference type="Google" id="ProtNLM"/>
    </source>
</evidence>
<organism evidence="2 3">
    <name type="scientific">Novosphingobium indicum</name>
    <dbReference type="NCBI Taxonomy" id="462949"/>
    <lineage>
        <taxon>Bacteria</taxon>
        <taxon>Pseudomonadati</taxon>
        <taxon>Pseudomonadota</taxon>
        <taxon>Alphaproteobacteria</taxon>
        <taxon>Sphingomonadales</taxon>
        <taxon>Sphingomonadaceae</taxon>
        <taxon>Novosphingobium</taxon>
    </lineage>
</organism>
<name>A0ABQ2JVU1_9SPHN</name>
<dbReference type="Proteomes" id="UP000605099">
    <property type="component" value="Unassembled WGS sequence"/>
</dbReference>
<dbReference type="Gene3D" id="1.10.10.10">
    <property type="entry name" value="Winged helix-like DNA-binding domain superfamily/Winged helix DNA-binding domain"/>
    <property type="match status" value="1"/>
</dbReference>
<sequence length="150" mass="16651">MYNTTTDGSDGSGFAEKSGREKNPGIPAPCDEFPEKDLHGQSDMAARLYRLRRQRDALFQPGMFGDPAWDLLLDLYVSEQEKKQICITSACIAAGVANSTGLRWISILVQNGYVERQDDPADARRAYLTLTAKARNALDTLFEQFDAAQN</sequence>
<dbReference type="InterPro" id="IPR036388">
    <property type="entry name" value="WH-like_DNA-bd_sf"/>
</dbReference>
<feature type="region of interest" description="Disordered" evidence="1">
    <location>
        <begin position="1"/>
        <end position="37"/>
    </location>
</feature>
<protein>
    <recommendedName>
        <fullName evidence="4">MarR family transcriptional regulator</fullName>
    </recommendedName>
</protein>
<reference evidence="3" key="1">
    <citation type="journal article" date="2019" name="Int. J. Syst. Evol. Microbiol.">
        <title>The Global Catalogue of Microorganisms (GCM) 10K type strain sequencing project: providing services to taxonomists for standard genome sequencing and annotation.</title>
        <authorList>
            <consortium name="The Broad Institute Genomics Platform"/>
            <consortium name="The Broad Institute Genome Sequencing Center for Infectious Disease"/>
            <person name="Wu L."/>
            <person name="Ma J."/>
        </authorList>
    </citation>
    <scope>NUCLEOTIDE SEQUENCE [LARGE SCALE GENOMIC DNA]</scope>
    <source>
        <strain evidence="3">CGMCC 1.6784</strain>
    </source>
</reference>
<comment type="caution">
    <text evidence="2">The sequence shown here is derived from an EMBL/GenBank/DDBJ whole genome shotgun (WGS) entry which is preliminary data.</text>
</comment>
<dbReference type="RefSeq" id="WP_188821913.1">
    <property type="nucleotide sequence ID" value="NZ_BMLK01000020.1"/>
</dbReference>